<feature type="domain" description="LCCL" evidence="2">
    <location>
        <begin position="923"/>
        <end position="1015"/>
    </location>
</feature>
<dbReference type="InterPro" id="IPR051957">
    <property type="entry name" value="CRISP-LCCL_domain"/>
</dbReference>
<name>A0A1S3J5V1_LINAN</name>
<feature type="domain" description="LCCL" evidence="2">
    <location>
        <begin position="146"/>
        <end position="234"/>
    </location>
</feature>
<accession>A0A1S3J5V1</accession>
<feature type="domain" description="LCCL" evidence="2">
    <location>
        <begin position="23"/>
        <end position="118"/>
    </location>
</feature>
<dbReference type="InterPro" id="IPR036609">
    <property type="entry name" value="LCCL_sf"/>
</dbReference>
<dbReference type="SMART" id="SM00603">
    <property type="entry name" value="LCCL"/>
    <property type="match status" value="12"/>
</dbReference>
<feature type="domain" description="LCCL" evidence="2">
    <location>
        <begin position="532"/>
        <end position="624"/>
    </location>
</feature>
<dbReference type="OrthoDB" id="414826at2759"/>
<evidence type="ECO:0000256" key="1">
    <source>
        <dbReference type="SAM" id="SignalP"/>
    </source>
</evidence>
<feature type="signal peptide" evidence="1">
    <location>
        <begin position="1"/>
        <end position="19"/>
    </location>
</feature>
<dbReference type="InterPro" id="IPR004043">
    <property type="entry name" value="LCCL"/>
</dbReference>
<dbReference type="GeneID" id="106170475"/>
<reference evidence="4" key="1">
    <citation type="submission" date="2025-08" db="UniProtKB">
        <authorList>
            <consortium name="RefSeq"/>
        </authorList>
    </citation>
    <scope>IDENTIFICATION</scope>
    <source>
        <tissue evidence="4">Gonads</tissue>
    </source>
</reference>
<dbReference type="RefSeq" id="XP_013405797.1">
    <property type="nucleotide sequence ID" value="XM_013550343.1"/>
</dbReference>
<feature type="domain" description="LCCL" evidence="2">
    <location>
        <begin position="1053"/>
        <end position="1150"/>
    </location>
</feature>
<feature type="domain" description="LCCL" evidence="2">
    <location>
        <begin position="663"/>
        <end position="755"/>
    </location>
</feature>
<feature type="domain" description="LCCL" evidence="2">
    <location>
        <begin position="1183"/>
        <end position="1275"/>
    </location>
</feature>
<feature type="domain" description="LCCL" evidence="2">
    <location>
        <begin position="272"/>
        <end position="369"/>
    </location>
</feature>
<dbReference type="PANTHER" id="PTHR31331">
    <property type="entry name" value="LCCL DOMAIN PROTEIN (AFU_ORTHOLOGUE AFUA_5G08630)"/>
    <property type="match status" value="1"/>
</dbReference>
<feature type="chain" id="PRO_5010310108" evidence="1">
    <location>
        <begin position="20"/>
        <end position="1541"/>
    </location>
</feature>
<dbReference type="PROSITE" id="PS50820">
    <property type="entry name" value="LCCL"/>
    <property type="match status" value="11"/>
</dbReference>
<feature type="domain" description="LCCL" evidence="2">
    <location>
        <begin position="426"/>
        <end position="489"/>
    </location>
</feature>
<dbReference type="Proteomes" id="UP000085678">
    <property type="component" value="Unplaced"/>
</dbReference>
<gene>
    <name evidence="4" type="primary">LOC106170475</name>
</gene>
<protein>
    <submittedName>
        <fullName evidence="4">Uncharacterized protein LOC106170475 isoform X5</fullName>
    </submittedName>
</protein>
<feature type="domain" description="LCCL" evidence="2">
    <location>
        <begin position="793"/>
        <end position="885"/>
    </location>
</feature>
<organism evidence="3 4">
    <name type="scientific">Lingula anatina</name>
    <name type="common">Brachiopod</name>
    <name type="synonym">Lingula unguis</name>
    <dbReference type="NCBI Taxonomy" id="7574"/>
    <lineage>
        <taxon>Eukaryota</taxon>
        <taxon>Metazoa</taxon>
        <taxon>Spiralia</taxon>
        <taxon>Lophotrochozoa</taxon>
        <taxon>Brachiopoda</taxon>
        <taxon>Linguliformea</taxon>
        <taxon>Lingulata</taxon>
        <taxon>Lingulida</taxon>
        <taxon>Linguloidea</taxon>
        <taxon>Lingulidae</taxon>
        <taxon>Lingula</taxon>
    </lineage>
</organism>
<dbReference type="Pfam" id="PF03815">
    <property type="entry name" value="LCCL"/>
    <property type="match status" value="12"/>
</dbReference>
<dbReference type="Gene3D" id="2.170.130.20">
    <property type="entry name" value="LCCL-like domain"/>
    <property type="match status" value="12"/>
</dbReference>
<evidence type="ECO:0000313" key="4">
    <source>
        <dbReference type="RefSeq" id="XP_013405797.1"/>
    </source>
</evidence>
<dbReference type="PANTHER" id="PTHR31331:SF1">
    <property type="entry name" value="CYSTEINE RICH SECRETORY PROTEIN LCCL DOMAIN CONTAINING 2"/>
    <property type="match status" value="1"/>
</dbReference>
<proteinExistence type="predicted"/>
<evidence type="ECO:0000259" key="2">
    <source>
        <dbReference type="PROSITE" id="PS50820"/>
    </source>
</evidence>
<feature type="domain" description="LCCL" evidence="2">
    <location>
        <begin position="1313"/>
        <end position="1405"/>
    </location>
</feature>
<keyword evidence="1" id="KW-0732">Signal</keyword>
<keyword evidence="3" id="KW-1185">Reference proteome</keyword>
<evidence type="ECO:0000313" key="3">
    <source>
        <dbReference type="Proteomes" id="UP000085678"/>
    </source>
</evidence>
<sequence length="1541" mass="162883">MKAIAYALLVAVYILRARCEEQCSLPADCFTKWEEVCGELFPSSLCNVMCPKGCNLGERIRGTGTYTGDSAICRAYVHATGTDGGFVAAMGTEDKRFFIGSSLNGISSESTGARSTSFAFLEEENECGGCQLGEICTDVGDGKKACVLPLDCNANWDNSCEDYNRNGTCLVMCPAGCTRGSSVWGTDIYRTASSICRAAVHSNADLAKGGIVTVVAQGEQASLAGTHRNGVGTMGHYGDIDQSFSIARSSEACGGCEAFETCQDLGDGQFGCVLSLDCRQTWEDSCKVRYGQEKCRVLCPEGCKNGGGIYGSDIYTSNSAVCRAAAHAIPDMKNGGVVNVLSQGQQQGFAGTVRNEIGSGAYYKPKPETFSFVETTSACATAGTPCGPEQTCQDVGDGKLGCVLQLDCRIYWGITCKSHYGDGPCRVICPSGCKSGGGVWGTDIYSNVSAVCRAAVHAVPDLNEGGVVTALPQGEQVHFASTVRNEVTTGRMFKRWPETFSFAEATSACKEAGLNCEPHQTCHVHEDGKKSCVMAVDCYSRWSDTCKFQHGEDNCRVQCPAGCFKGGSVHGSDVYTNTSAVCRAAVHAISGMKSGGLVTATAQGGRLTFPGSVRNDVSSGNFHRKWDESFAFVETTSACAAAGLTCAPHETCVEMGEKEPPVCAMQLDCWVKWADTCKHLYGDKPCPVKCPSGCTRGGGVWGTDVYHNNSAVCRAAIHAIADMKEGGVVTALPQGEQLYLSGMAKNGVSSGRFHRRWPETFSFAETASACDAAGIKCEPFQTCAEDKDGKLGCAMQLDCYAKWTDTCKYHFGQGECKVLCQAGCSRGGGIYGADVYHNGSAVCRAAVHAIASQNEGGVVTAVPQGATNYLAGLVRNGAGSGRNHRGWGETFRFLETTSACAEAGLKCEPFQTCADVGDGKLACALATDCYSNWGQICEHNFGAEACKVMCPEGCSRGGGVVGADVYFNTSSVCRAAVHAISTMSEGGVVTALPQGEQLNFPGIERNGVGSGGYHRRWPKSFSFAEAGKACADAGIKCAPYQSCVEVSEGKLGCVIALDCHVRWAETCKHRFGDEPCSVQCRPGCARGGSVWGSAMYHNHSSVCRAAVHSIGSIQNGGVVTALSQGEQLTFAGTVRNGVSSGGYHRRHAESFSFAEANDACAAAGIKCEPYQTCVNVTEGQLGCALDLDCHVKWADTCKHRFGNDECKMQCRSGCARGGGVWGSAMYHNNSAVCRAAVHSMGGIQKGGVVTALSQGEQRAFSGTVRNGVSTGGYHRRYPESFSFAEANDECAAAGIKCEPYQTCVNVTEGQLGCALDLDCYIKWADTCEHRFGNDECKVNCRAGCARGGSIWGTDIYHNNSAVCRAAAHAIQEVSEGGVVTAKGEGNQVSFAGTVRNSITSHGFHRSWPSAFSFVETTAGCEGCESFQTCKDLGGGNMGCVYELDCYSHWSKTCKHRFGTEPCRVWCRSGCTRGSRVYGTDFYAPYSGICPAGRHVNGQDGGLVTFVAGEEKSSLTGSARNGITSYNAGAQEETFIVQVVAK</sequence>
<dbReference type="SUPFAM" id="SSF69848">
    <property type="entry name" value="LCCL domain"/>
    <property type="match status" value="12"/>
</dbReference>
<dbReference type="InParanoid" id="A0A1S3J5V1"/>